<dbReference type="Proteomes" id="UP000480684">
    <property type="component" value="Unassembled WGS sequence"/>
</dbReference>
<name>A0A7C9UV42_9PROT</name>
<comment type="caution">
    <text evidence="6">The sequence shown here is derived from an EMBL/GenBank/DDBJ whole genome shotgun (WGS) entry which is preliminary data.</text>
</comment>
<dbReference type="PANTHER" id="PTHR43585">
    <property type="entry name" value="FUMIPYRROLE BIOSYNTHESIS PROTEIN C"/>
    <property type="match status" value="1"/>
</dbReference>
<dbReference type="EMBL" id="JAAIYP010000039">
    <property type="protein sequence ID" value="NFV81168.1"/>
    <property type="molecule type" value="Genomic_DNA"/>
</dbReference>
<dbReference type="InterPro" id="IPR011761">
    <property type="entry name" value="ATP-grasp"/>
</dbReference>
<dbReference type="Gene3D" id="3.40.50.20">
    <property type="match status" value="1"/>
</dbReference>
<dbReference type="AlphaFoldDB" id="A0A7C9UV42"/>
<dbReference type="Pfam" id="PF02655">
    <property type="entry name" value="ATP-grasp_3"/>
    <property type="match status" value="1"/>
</dbReference>
<evidence type="ECO:0000256" key="1">
    <source>
        <dbReference type="ARBA" id="ARBA00022598"/>
    </source>
</evidence>
<organism evidence="6 7">
    <name type="scientific">Magnetospirillum aberrantis SpK</name>
    <dbReference type="NCBI Taxonomy" id="908842"/>
    <lineage>
        <taxon>Bacteria</taxon>
        <taxon>Pseudomonadati</taxon>
        <taxon>Pseudomonadota</taxon>
        <taxon>Alphaproteobacteria</taxon>
        <taxon>Rhodospirillales</taxon>
        <taxon>Rhodospirillaceae</taxon>
        <taxon>Magnetospirillum</taxon>
    </lineage>
</organism>
<dbReference type="GO" id="GO:0005524">
    <property type="term" value="F:ATP binding"/>
    <property type="evidence" value="ECO:0007669"/>
    <property type="project" value="UniProtKB-UniRule"/>
</dbReference>
<dbReference type="Gene3D" id="3.30.470.20">
    <property type="entry name" value="ATP-grasp fold, B domain"/>
    <property type="match status" value="1"/>
</dbReference>
<keyword evidence="2 4" id="KW-0547">Nucleotide-binding</keyword>
<dbReference type="PROSITE" id="PS50975">
    <property type="entry name" value="ATP_GRASP"/>
    <property type="match status" value="1"/>
</dbReference>
<accession>A0A7C9UV42</accession>
<evidence type="ECO:0000256" key="2">
    <source>
        <dbReference type="ARBA" id="ARBA00022741"/>
    </source>
</evidence>
<evidence type="ECO:0000313" key="6">
    <source>
        <dbReference type="EMBL" id="NFV81168.1"/>
    </source>
</evidence>
<evidence type="ECO:0000256" key="3">
    <source>
        <dbReference type="ARBA" id="ARBA00022840"/>
    </source>
</evidence>
<protein>
    <submittedName>
        <fullName evidence="6">ATP-grasp domain-containing protein</fullName>
    </submittedName>
</protein>
<dbReference type="SUPFAM" id="SSF52440">
    <property type="entry name" value="PreATP-grasp domain"/>
    <property type="match status" value="1"/>
</dbReference>
<dbReference type="InterPro" id="IPR003806">
    <property type="entry name" value="ATP-grasp_PylC-type"/>
</dbReference>
<dbReference type="RefSeq" id="WP_163680797.1">
    <property type="nucleotide sequence ID" value="NZ_JAAIYP010000039.1"/>
</dbReference>
<dbReference type="SUPFAM" id="SSF56059">
    <property type="entry name" value="Glutathione synthetase ATP-binding domain-like"/>
    <property type="match status" value="1"/>
</dbReference>
<evidence type="ECO:0000259" key="5">
    <source>
        <dbReference type="PROSITE" id="PS50975"/>
    </source>
</evidence>
<gene>
    <name evidence="6" type="ORF">G4223_13705</name>
</gene>
<dbReference type="Pfam" id="PF18603">
    <property type="entry name" value="LAL_C2"/>
    <property type="match status" value="1"/>
</dbReference>
<feature type="domain" description="ATP-grasp" evidence="5">
    <location>
        <begin position="112"/>
        <end position="308"/>
    </location>
</feature>
<dbReference type="InterPro" id="IPR016185">
    <property type="entry name" value="PreATP-grasp_dom_sf"/>
</dbReference>
<dbReference type="PANTHER" id="PTHR43585:SF2">
    <property type="entry name" value="ATP-GRASP ENZYME FSQD"/>
    <property type="match status" value="1"/>
</dbReference>
<dbReference type="InterPro" id="IPR052032">
    <property type="entry name" value="ATP-dep_AA_Ligase"/>
</dbReference>
<dbReference type="GO" id="GO:0046872">
    <property type="term" value="F:metal ion binding"/>
    <property type="evidence" value="ECO:0007669"/>
    <property type="project" value="InterPro"/>
</dbReference>
<reference evidence="6 7" key="1">
    <citation type="submission" date="2020-02" db="EMBL/GenBank/DDBJ databases">
        <authorList>
            <person name="Dziuba M."/>
            <person name="Kuznetsov B."/>
            <person name="Mardanov A."/>
            <person name="Ravin N."/>
            <person name="Grouzdev D."/>
        </authorList>
    </citation>
    <scope>NUCLEOTIDE SEQUENCE [LARGE SCALE GENOMIC DNA]</scope>
    <source>
        <strain evidence="6 7">SpK</strain>
    </source>
</reference>
<keyword evidence="7" id="KW-1185">Reference proteome</keyword>
<sequence>MTRTLVVLGGGGDQLFMVRTARQMGLATLVFDMNPKAAAFAEADHHAVISTREPEAICAYLDRPEIRALDLAGVSTMGSDIPDIVARVAHHLGTPAISMESARLATDKFAMKRRFRECGVPIPWFAEVETAAEVRRALAERGQVVIKPVDRSGSRGVFLLGPDSDAEALFQAARDFSFSGRVQVEEYLPGLQISTETIMVNGRAVTPGFADRNYELLERFLPQIMENGGWVPSILGADDRAAVERAVEQASLALGITDGVTKGDVVLTPEGPKIIEIAARLSGGDFCESLVPLGTGINYVRAVIAMAVGDQPDLDALEPQWNVAVANRYFFPPPGRLVRVEGAEEVAAQDWVKKLEFWYQPGDVVPEMLSHAHRFGVFVLVAPDRATAQQRVDWVYRTINIVVE</sequence>
<keyword evidence="1" id="KW-0436">Ligase</keyword>
<evidence type="ECO:0000256" key="4">
    <source>
        <dbReference type="PROSITE-ProRule" id="PRU00409"/>
    </source>
</evidence>
<dbReference type="GO" id="GO:0016874">
    <property type="term" value="F:ligase activity"/>
    <property type="evidence" value="ECO:0007669"/>
    <property type="project" value="UniProtKB-KW"/>
</dbReference>
<proteinExistence type="predicted"/>
<evidence type="ECO:0000313" key="7">
    <source>
        <dbReference type="Proteomes" id="UP000480684"/>
    </source>
</evidence>
<dbReference type="InterPro" id="IPR040570">
    <property type="entry name" value="LAL_C2"/>
</dbReference>
<keyword evidence="3 4" id="KW-0067">ATP-binding</keyword>